<gene>
    <name evidence="3" type="ORF">OLMES_5548</name>
</gene>
<evidence type="ECO:0000313" key="4">
    <source>
        <dbReference type="Proteomes" id="UP000196027"/>
    </source>
</evidence>
<dbReference type="Pfam" id="PF00487">
    <property type="entry name" value="FA_desaturase"/>
    <property type="match status" value="1"/>
</dbReference>
<dbReference type="Proteomes" id="UP000196027">
    <property type="component" value="Chromosome"/>
</dbReference>
<reference evidence="3 4" key="1">
    <citation type="submission" date="2017-05" db="EMBL/GenBank/DDBJ databases">
        <title>Genomic insights into alkan degradation activity of Oleiphilus messinensis.</title>
        <authorList>
            <person name="Kozyavkin S.A."/>
            <person name="Slesarev A.I."/>
            <person name="Golyshin P.N."/>
            <person name="Korzhenkov A."/>
            <person name="Golyshina O.N."/>
            <person name="Toshchakov S.V."/>
        </authorList>
    </citation>
    <scope>NUCLEOTIDE SEQUENCE [LARGE SCALE GENOMIC DNA]</scope>
    <source>
        <strain evidence="3 4">ME102</strain>
    </source>
</reference>
<proteinExistence type="predicted"/>
<dbReference type="GO" id="GO:0016020">
    <property type="term" value="C:membrane"/>
    <property type="evidence" value="ECO:0007669"/>
    <property type="project" value="TreeGrafter"/>
</dbReference>
<name>A0A1Y0IGA6_9GAMM</name>
<organism evidence="3 4">
    <name type="scientific">Oleiphilus messinensis</name>
    <dbReference type="NCBI Taxonomy" id="141451"/>
    <lineage>
        <taxon>Bacteria</taxon>
        <taxon>Pseudomonadati</taxon>
        <taxon>Pseudomonadota</taxon>
        <taxon>Gammaproteobacteria</taxon>
        <taxon>Oceanospirillales</taxon>
        <taxon>Oleiphilaceae</taxon>
        <taxon>Oleiphilus</taxon>
    </lineage>
</organism>
<accession>A0A1Y0IGA6</accession>
<dbReference type="AlphaFoldDB" id="A0A1Y0IGA6"/>
<evidence type="ECO:0000259" key="2">
    <source>
        <dbReference type="Pfam" id="PF00487"/>
    </source>
</evidence>
<feature type="domain" description="Fatty acid desaturase" evidence="2">
    <location>
        <begin position="60"/>
        <end position="304"/>
    </location>
</feature>
<protein>
    <submittedName>
        <fullName evidence="3">Fatty acid desaturase</fullName>
    </submittedName>
</protein>
<feature type="transmembrane region" description="Helical" evidence="1">
    <location>
        <begin position="51"/>
        <end position="69"/>
    </location>
</feature>
<dbReference type="PANTHER" id="PTHR19353">
    <property type="entry name" value="FATTY ACID DESATURASE 2"/>
    <property type="match status" value="1"/>
</dbReference>
<keyword evidence="1" id="KW-0812">Transmembrane</keyword>
<dbReference type="OrthoDB" id="9800167at2"/>
<dbReference type="EMBL" id="CP021425">
    <property type="protein sequence ID" value="ARU59528.1"/>
    <property type="molecule type" value="Genomic_DNA"/>
</dbReference>
<keyword evidence="1" id="KW-1133">Transmembrane helix</keyword>
<dbReference type="PANTHER" id="PTHR19353:SF19">
    <property type="entry name" value="DELTA(5) FATTY ACID DESATURASE C-RELATED"/>
    <property type="match status" value="1"/>
</dbReference>
<keyword evidence="4" id="KW-1185">Reference proteome</keyword>
<dbReference type="InterPro" id="IPR005804">
    <property type="entry name" value="FA_desaturase_dom"/>
</dbReference>
<dbReference type="GO" id="GO:0008610">
    <property type="term" value="P:lipid biosynthetic process"/>
    <property type="evidence" value="ECO:0007669"/>
    <property type="project" value="UniProtKB-ARBA"/>
</dbReference>
<feature type="transmembrane region" description="Helical" evidence="1">
    <location>
        <begin position="25"/>
        <end position="45"/>
    </location>
</feature>
<dbReference type="InterPro" id="IPR012171">
    <property type="entry name" value="Fatty_acid_desaturase"/>
</dbReference>
<evidence type="ECO:0000256" key="1">
    <source>
        <dbReference type="SAM" id="Phobius"/>
    </source>
</evidence>
<keyword evidence="1" id="KW-0472">Membrane</keyword>
<evidence type="ECO:0000313" key="3">
    <source>
        <dbReference type="EMBL" id="ARU59528.1"/>
    </source>
</evidence>
<dbReference type="KEGG" id="ome:OLMES_5548"/>
<dbReference type="GO" id="GO:0016717">
    <property type="term" value="F:oxidoreductase activity, acting on paired donors, with oxidation of a pair of donors resulting in the reduction of molecular oxygen to two molecules of water"/>
    <property type="evidence" value="ECO:0007669"/>
    <property type="project" value="TreeGrafter"/>
</dbReference>
<dbReference type="RefSeq" id="WP_087464192.1">
    <property type="nucleotide sequence ID" value="NZ_CP021425.1"/>
</dbReference>
<sequence length="330" mass="37328">MTQTLSLSDYLSKDEIKAFTARSDVMGWLAIITAWSGVALIFWAMALASQGPLWVAIPGVVLGSILLAGRQLALSIIVHDAAHGTLFKTRALNYRLTDWLCARPLWNDLAKYRVYHLVHHTRTGTEDDPDLILRAGYPTTRASLTRKFLRDLSGIVGLKYILGRILMDAGVLKWTVTGEVVWLPRDKTGKFEHIKQFLKNSAPMVLSNLILFSVLALSGHGWLYLCWVIAHLTFFMLFMRIRSMAEHGDCERSLDMFKNTRSMRAGWLVRALVAPIGVNYHMEHHLLASCPYFRLKKLHNLLRARNAVPEAVSYGEVIKMMSRLNPQGQV</sequence>
<dbReference type="CDD" id="cd03510">
    <property type="entry name" value="Rhizobitoxine-FADS-like"/>
    <property type="match status" value="1"/>
</dbReference>